<feature type="chain" id="PRO_5004352120" description="glucan endo-1,3-beta-D-glucosidase" evidence="7">
    <location>
        <begin position="33"/>
        <end position="344"/>
    </location>
</feature>
<proteinExistence type="inferred from homology"/>
<comment type="catalytic activity">
    <reaction evidence="1">
        <text>Hydrolysis of (1-&gt;3)-beta-D-glucosidic linkages in (1-&gt;3)-beta-D-glucans.</text>
        <dbReference type="EC" id="3.2.1.39"/>
    </reaction>
</comment>
<gene>
    <name evidence="8" type="ORF">CARUB_v10017567mg</name>
</gene>
<reference evidence="9" key="1">
    <citation type="journal article" date="2013" name="Nat. Genet.">
        <title>The Capsella rubella genome and the genomic consequences of rapid mating system evolution.</title>
        <authorList>
            <person name="Slotte T."/>
            <person name="Hazzouri K.M."/>
            <person name="Agren J.A."/>
            <person name="Koenig D."/>
            <person name="Maumus F."/>
            <person name="Guo Y.L."/>
            <person name="Steige K."/>
            <person name="Platts A.E."/>
            <person name="Escobar J.S."/>
            <person name="Newman L.K."/>
            <person name="Wang W."/>
            <person name="Mandakova T."/>
            <person name="Vello E."/>
            <person name="Smith L.M."/>
            <person name="Henz S.R."/>
            <person name="Steffen J."/>
            <person name="Takuno S."/>
            <person name="Brandvain Y."/>
            <person name="Coop G."/>
            <person name="Andolfatto P."/>
            <person name="Hu T.T."/>
            <person name="Blanchette M."/>
            <person name="Clark R.M."/>
            <person name="Quesneville H."/>
            <person name="Nordborg M."/>
            <person name="Gaut B.S."/>
            <person name="Lysak M.A."/>
            <person name="Jenkins J."/>
            <person name="Grimwood J."/>
            <person name="Chapman J."/>
            <person name="Prochnik S."/>
            <person name="Shu S."/>
            <person name="Rokhsar D."/>
            <person name="Schmutz J."/>
            <person name="Weigel D."/>
            <person name="Wright S.I."/>
        </authorList>
    </citation>
    <scope>NUCLEOTIDE SEQUENCE [LARGE SCALE GENOMIC DNA]</scope>
    <source>
        <strain evidence="9">cv. Monte Gargano</strain>
    </source>
</reference>
<dbReference type="KEGG" id="crb:17885351"/>
<dbReference type="Gene3D" id="3.20.20.80">
    <property type="entry name" value="Glycosidases"/>
    <property type="match status" value="1"/>
</dbReference>
<dbReference type="InterPro" id="IPR044965">
    <property type="entry name" value="Glyco_hydro_17_plant"/>
</dbReference>
<dbReference type="InterPro" id="IPR017853">
    <property type="entry name" value="GH"/>
</dbReference>
<comment type="similarity">
    <text evidence="2 6">Belongs to the glycosyl hydrolase 17 family.</text>
</comment>
<keyword evidence="9" id="KW-1185">Reference proteome</keyword>
<dbReference type="InterPro" id="IPR000490">
    <property type="entry name" value="Glyco_hydro_17"/>
</dbReference>
<evidence type="ECO:0000256" key="1">
    <source>
        <dbReference type="ARBA" id="ARBA00000382"/>
    </source>
</evidence>
<dbReference type="STRING" id="81985.R0HKC9"/>
<feature type="signal peptide" evidence="7">
    <location>
        <begin position="1"/>
        <end position="32"/>
    </location>
</feature>
<dbReference type="Pfam" id="PF00332">
    <property type="entry name" value="Glyco_hydro_17"/>
    <property type="match status" value="1"/>
</dbReference>
<dbReference type="SUPFAM" id="SSF51445">
    <property type="entry name" value="(Trans)glycosidases"/>
    <property type="match status" value="1"/>
</dbReference>
<evidence type="ECO:0000256" key="4">
    <source>
        <dbReference type="ARBA" id="ARBA00022801"/>
    </source>
</evidence>
<protein>
    <recommendedName>
        <fullName evidence="3">glucan endo-1,3-beta-D-glucosidase</fullName>
        <ecNumber evidence="3">3.2.1.39</ecNumber>
    </recommendedName>
</protein>
<dbReference type="FunFam" id="3.20.20.80:FF:000010">
    <property type="entry name" value="glucan endo-1,3-beta-glucosidase, basic"/>
    <property type="match status" value="1"/>
</dbReference>
<dbReference type="Proteomes" id="UP000029121">
    <property type="component" value="Unassembled WGS sequence"/>
</dbReference>
<dbReference type="AlphaFoldDB" id="R0HKC9"/>
<name>R0HKC9_9BRAS</name>
<evidence type="ECO:0000256" key="3">
    <source>
        <dbReference type="ARBA" id="ARBA00012780"/>
    </source>
</evidence>
<evidence type="ECO:0000256" key="6">
    <source>
        <dbReference type="RuleBase" id="RU004335"/>
    </source>
</evidence>
<keyword evidence="5" id="KW-0326">Glycosidase</keyword>
<evidence type="ECO:0000313" key="8">
    <source>
        <dbReference type="EMBL" id="EOA24328.1"/>
    </source>
</evidence>
<dbReference type="OrthoDB" id="941679at2759"/>
<evidence type="ECO:0000313" key="9">
    <source>
        <dbReference type="Proteomes" id="UP000029121"/>
    </source>
</evidence>
<sequence length="344" mass="37840">MKMSNTRIFASRPMLIILLSLVVSSFFSTTAGQIGVCYGMQGEGLPSPYDVVALYKQKNIQRMRLYGPDPGALNALRGSGIELILDVPNAYLDRVANSQPEADRWVQENVRRYSDSVRFRYINVGNEVQPSTGGLLLPALQNIERALSGAGLGVKVTTSISTDTTIETYPPSRGRFKDEYISFLGPVIGFLTSKQSPMLANIYPYFGHMYNSGQVSLDFALFNSQSTAFTDSGNNLQYKNFFDASVDSVYAALAKSGGGSMKIGVSESGWPTDGGKGASVGNARTYANSLIQHVKNGTPRRPGQPLETYIFAMFDENKKDNAAYEKFWGLFHPDRQPKYDVNFN</sequence>
<dbReference type="EC" id="3.2.1.39" evidence="3"/>
<keyword evidence="7" id="KW-0732">Signal</keyword>
<accession>R0HKC9</accession>
<organism evidence="8 9">
    <name type="scientific">Capsella rubella</name>
    <dbReference type="NCBI Taxonomy" id="81985"/>
    <lineage>
        <taxon>Eukaryota</taxon>
        <taxon>Viridiplantae</taxon>
        <taxon>Streptophyta</taxon>
        <taxon>Embryophyta</taxon>
        <taxon>Tracheophyta</taxon>
        <taxon>Spermatophyta</taxon>
        <taxon>Magnoliopsida</taxon>
        <taxon>eudicotyledons</taxon>
        <taxon>Gunneridae</taxon>
        <taxon>Pentapetalae</taxon>
        <taxon>rosids</taxon>
        <taxon>malvids</taxon>
        <taxon>Brassicales</taxon>
        <taxon>Brassicaceae</taxon>
        <taxon>Camelineae</taxon>
        <taxon>Capsella</taxon>
    </lineage>
</organism>
<dbReference type="eggNOG" id="ENOG502QQ3M">
    <property type="taxonomic scope" value="Eukaryota"/>
</dbReference>
<evidence type="ECO:0000256" key="2">
    <source>
        <dbReference type="ARBA" id="ARBA00008773"/>
    </source>
</evidence>
<evidence type="ECO:0000256" key="5">
    <source>
        <dbReference type="ARBA" id="ARBA00023295"/>
    </source>
</evidence>
<dbReference type="EMBL" id="KB870809">
    <property type="protein sequence ID" value="EOA24328.1"/>
    <property type="molecule type" value="Genomic_DNA"/>
</dbReference>
<dbReference type="PANTHER" id="PTHR32227">
    <property type="entry name" value="GLUCAN ENDO-1,3-BETA-GLUCOSIDASE BG1-RELATED-RELATED"/>
    <property type="match status" value="1"/>
</dbReference>
<evidence type="ECO:0000256" key="7">
    <source>
        <dbReference type="SAM" id="SignalP"/>
    </source>
</evidence>
<dbReference type="GO" id="GO:0042973">
    <property type="term" value="F:glucan endo-1,3-beta-D-glucosidase activity"/>
    <property type="evidence" value="ECO:0007669"/>
    <property type="project" value="UniProtKB-EC"/>
</dbReference>
<keyword evidence="4" id="KW-0378">Hydrolase</keyword>
<dbReference type="GO" id="GO:0005975">
    <property type="term" value="P:carbohydrate metabolic process"/>
    <property type="evidence" value="ECO:0007669"/>
    <property type="project" value="InterPro"/>
</dbReference>